<organism evidence="1 2">
    <name type="scientific">Microbacterium lemovicicum</name>
    <dbReference type="NCBI Taxonomy" id="1072463"/>
    <lineage>
        <taxon>Bacteria</taxon>
        <taxon>Bacillati</taxon>
        <taxon>Actinomycetota</taxon>
        <taxon>Actinomycetes</taxon>
        <taxon>Micrococcales</taxon>
        <taxon>Microbacteriaceae</taxon>
        <taxon>Microbacterium</taxon>
    </lineage>
</organism>
<evidence type="ECO:0000313" key="2">
    <source>
        <dbReference type="Proteomes" id="UP000276888"/>
    </source>
</evidence>
<accession>A0A3Q9J0K4</accession>
<gene>
    <name evidence="1" type="ORF">CVS47_01969</name>
</gene>
<protein>
    <submittedName>
        <fullName evidence="1">Uncharacterized protein</fullName>
    </submittedName>
</protein>
<dbReference type="RefSeq" id="WP_164734628.1">
    <property type="nucleotide sequence ID" value="NZ_CP031423.1"/>
</dbReference>
<name>A0A3Q9J0K4_9MICO</name>
<proteinExistence type="predicted"/>
<dbReference type="EMBL" id="CP031423">
    <property type="protein sequence ID" value="AZS37334.1"/>
    <property type="molecule type" value="Genomic_DNA"/>
</dbReference>
<dbReference type="KEGG" id="mlv:CVS47_01969"/>
<dbReference type="AlphaFoldDB" id="A0A3Q9J0K4"/>
<keyword evidence="2" id="KW-1185">Reference proteome</keyword>
<evidence type="ECO:0000313" key="1">
    <source>
        <dbReference type="EMBL" id="AZS37334.1"/>
    </source>
</evidence>
<reference evidence="1 2" key="1">
    <citation type="submission" date="2018-08" db="EMBL/GenBank/DDBJ databases">
        <title>Microbacterium lemovicicum sp. nov., a bacterium isolated from a natural uranium-rich soil.</title>
        <authorList>
            <person name="ORTET P."/>
        </authorList>
    </citation>
    <scope>NUCLEOTIDE SEQUENCE [LARGE SCALE GENOMIC DNA]</scope>
    <source>
        <strain evidence="1 2">Viu22</strain>
    </source>
</reference>
<dbReference type="Proteomes" id="UP000276888">
    <property type="component" value="Chromosome"/>
</dbReference>
<sequence length="70" mass="7760">MEHIGVSAHVVIESCPACGSVDVCTLEPRWFRVEVDRRDELHDAAHAARHDDGLAVEVRFACRGCGISWD</sequence>